<dbReference type="HOGENOM" id="CLU_067322_1_0_5"/>
<keyword evidence="3" id="KW-0233">DNA recombination</keyword>
<keyword evidence="1" id="KW-0815">Transposition</keyword>
<keyword evidence="6" id="KW-1185">Reference proteome</keyword>
<feature type="domain" description="DDE" evidence="4">
    <location>
        <begin position="15"/>
        <end position="151"/>
    </location>
</feature>
<dbReference type="GO" id="GO:0006310">
    <property type="term" value="P:DNA recombination"/>
    <property type="evidence" value="ECO:0007669"/>
    <property type="project" value="UniProtKB-KW"/>
</dbReference>
<gene>
    <name evidence="5" type="ORF">ME5_00405</name>
</gene>
<dbReference type="OrthoDB" id="4315389at2"/>
<accession>J0ZQW7</accession>
<comment type="caution">
    <text evidence="5">The sequence shown here is derived from an EMBL/GenBank/DDBJ whole genome shotgun (WGS) entry which is preliminary data.</text>
</comment>
<evidence type="ECO:0000256" key="3">
    <source>
        <dbReference type="ARBA" id="ARBA00023172"/>
    </source>
</evidence>
<dbReference type="EMBL" id="AIMB01000003">
    <property type="protein sequence ID" value="EJF91073.1"/>
    <property type="molecule type" value="Genomic_DNA"/>
</dbReference>
<dbReference type="GO" id="GO:0003677">
    <property type="term" value="F:DNA binding"/>
    <property type="evidence" value="ECO:0007669"/>
    <property type="project" value="UniProtKB-KW"/>
</dbReference>
<dbReference type="PANTHER" id="PTHR35528:SF3">
    <property type="entry name" value="BLL1675 PROTEIN"/>
    <property type="match status" value="1"/>
</dbReference>
<sequence length="179" mass="20567">MEKRLRNFRKPHCGSVRIDETYIKVKGQWKYLYRAIDKHGVSIDFLLTSSRDKGAAIRFFRKAFKDDRLFAPSKIGTDKARAFPGALQSLTEDNLLSKKHAHYATKILQQGIESDHSRLKRPMSRSGGFQSFRTAKRTISGYEAMLWLKKGFGSKGAWTIKEQNQLLRDIIGIKMVNNT</sequence>
<dbReference type="Proteomes" id="UP000008952">
    <property type="component" value="Unassembled WGS sequence"/>
</dbReference>
<dbReference type="PATRIC" id="fig|1094558.3.peg.449"/>
<dbReference type="AlphaFoldDB" id="J0ZQW7"/>
<dbReference type="NCBIfam" id="NF033587">
    <property type="entry name" value="transpos_IS6"/>
    <property type="match status" value="1"/>
</dbReference>
<name>J0ZQW7_9HYPH</name>
<evidence type="ECO:0000256" key="1">
    <source>
        <dbReference type="ARBA" id="ARBA00022578"/>
    </source>
</evidence>
<evidence type="ECO:0000256" key="2">
    <source>
        <dbReference type="ARBA" id="ARBA00023125"/>
    </source>
</evidence>
<organism evidence="5 6">
    <name type="scientific">Bartonella tamiae Th239</name>
    <dbReference type="NCBI Taxonomy" id="1094558"/>
    <lineage>
        <taxon>Bacteria</taxon>
        <taxon>Pseudomonadati</taxon>
        <taxon>Pseudomonadota</taxon>
        <taxon>Alphaproteobacteria</taxon>
        <taxon>Hyphomicrobiales</taxon>
        <taxon>Bartonellaceae</taxon>
        <taxon>Bartonella</taxon>
    </lineage>
</organism>
<dbReference type="Pfam" id="PF13610">
    <property type="entry name" value="DDE_Tnp_IS240"/>
    <property type="match status" value="1"/>
</dbReference>
<keyword evidence="2" id="KW-0238">DNA-binding</keyword>
<reference evidence="5 6" key="1">
    <citation type="submission" date="2012-03" db="EMBL/GenBank/DDBJ databases">
        <title>The Genome Sequence of Bartonella tamiae Th239.</title>
        <authorList>
            <consortium name="The Broad Institute Genome Sequencing Platform"/>
            <consortium name="The Broad Institute Genome Sequencing Center for Infectious Disease"/>
            <person name="Feldgarden M."/>
            <person name="Kirby J."/>
            <person name="Kosoy M."/>
            <person name="Birtles R."/>
            <person name="Probert W.S."/>
            <person name="Chiaraviglio L."/>
            <person name="Young S.K."/>
            <person name="Zeng Q."/>
            <person name="Gargeya S."/>
            <person name="Fitzgerald M."/>
            <person name="Haas B."/>
            <person name="Abouelleil A."/>
            <person name="Alvarado L."/>
            <person name="Arachchi H.M."/>
            <person name="Berlin A."/>
            <person name="Chapman S.B."/>
            <person name="Gearin G."/>
            <person name="Goldberg J."/>
            <person name="Griggs A."/>
            <person name="Gujja S."/>
            <person name="Hansen M."/>
            <person name="Heiman D."/>
            <person name="Howarth C."/>
            <person name="Larimer J."/>
            <person name="Lui A."/>
            <person name="MacDonald P.J.P."/>
            <person name="McCowen C."/>
            <person name="Montmayeur A."/>
            <person name="Murphy C."/>
            <person name="Neiman D."/>
            <person name="Pearson M."/>
            <person name="Priest M."/>
            <person name="Roberts A."/>
            <person name="Saif S."/>
            <person name="Shea T."/>
            <person name="Sisk P."/>
            <person name="Stolte C."/>
            <person name="Sykes S."/>
            <person name="Wortman J."/>
            <person name="Nusbaum C."/>
            <person name="Birren B."/>
        </authorList>
    </citation>
    <scope>NUCLEOTIDE SEQUENCE [LARGE SCALE GENOMIC DNA]</scope>
    <source>
        <strain evidence="5 6">Th239</strain>
    </source>
</reference>
<dbReference type="eggNOG" id="COG3316">
    <property type="taxonomic scope" value="Bacteria"/>
</dbReference>
<dbReference type="InterPro" id="IPR032874">
    <property type="entry name" value="DDE_dom"/>
</dbReference>
<dbReference type="InterPro" id="IPR052183">
    <property type="entry name" value="IS_Transposase"/>
</dbReference>
<evidence type="ECO:0000313" key="6">
    <source>
        <dbReference type="Proteomes" id="UP000008952"/>
    </source>
</evidence>
<evidence type="ECO:0000313" key="5">
    <source>
        <dbReference type="EMBL" id="EJF91073.1"/>
    </source>
</evidence>
<evidence type="ECO:0000259" key="4">
    <source>
        <dbReference type="Pfam" id="PF13610"/>
    </source>
</evidence>
<proteinExistence type="predicted"/>
<dbReference type="GO" id="GO:0032196">
    <property type="term" value="P:transposition"/>
    <property type="evidence" value="ECO:0007669"/>
    <property type="project" value="UniProtKB-KW"/>
</dbReference>
<dbReference type="PANTHER" id="PTHR35528">
    <property type="entry name" value="BLL1675 PROTEIN"/>
    <property type="match status" value="1"/>
</dbReference>
<dbReference type="STRING" id="1094558.ME5_00405"/>
<protein>
    <recommendedName>
        <fullName evidence="4">DDE domain-containing protein</fullName>
    </recommendedName>
</protein>
<dbReference type="InterPro" id="IPR047930">
    <property type="entry name" value="Transpos_IS6"/>
</dbReference>